<dbReference type="EMBL" id="JASCIS010000099">
    <property type="protein sequence ID" value="MDI3424352.1"/>
    <property type="molecule type" value="Genomic_DNA"/>
</dbReference>
<evidence type="ECO:0000313" key="2">
    <source>
        <dbReference type="EMBL" id="MDI3424352.1"/>
    </source>
</evidence>
<evidence type="ECO:0000313" key="3">
    <source>
        <dbReference type="Proteomes" id="UP001237105"/>
    </source>
</evidence>
<feature type="region of interest" description="Disordered" evidence="1">
    <location>
        <begin position="378"/>
        <end position="415"/>
    </location>
</feature>
<feature type="compositionally biased region" description="Basic and acidic residues" evidence="1">
    <location>
        <begin position="526"/>
        <end position="551"/>
    </location>
</feature>
<feature type="region of interest" description="Disordered" evidence="1">
    <location>
        <begin position="494"/>
        <end position="551"/>
    </location>
</feature>
<protein>
    <submittedName>
        <fullName evidence="2">PE-PGRS family protein</fullName>
    </submittedName>
</protein>
<evidence type="ECO:0000256" key="1">
    <source>
        <dbReference type="SAM" id="MobiDB-lite"/>
    </source>
</evidence>
<feature type="compositionally biased region" description="Basic and acidic residues" evidence="1">
    <location>
        <begin position="89"/>
        <end position="113"/>
    </location>
</feature>
<feature type="compositionally biased region" description="Basic and acidic residues" evidence="1">
    <location>
        <begin position="70"/>
        <end position="79"/>
    </location>
</feature>
<name>A0ABT6T8Y4_9ACTN</name>
<organism evidence="2 3">
    <name type="scientific">Streptomyces luteolus</name>
    <dbReference type="NCBI Taxonomy" id="3043615"/>
    <lineage>
        <taxon>Bacteria</taxon>
        <taxon>Bacillati</taxon>
        <taxon>Actinomycetota</taxon>
        <taxon>Actinomycetes</taxon>
        <taxon>Kitasatosporales</taxon>
        <taxon>Streptomycetaceae</taxon>
        <taxon>Streptomyces</taxon>
    </lineage>
</organism>
<feature type="region of interest" description="Disordered" evidence="1">
    <location>
        <begin position="65"/>
        <end position="127"/>
    </location>
</feature>
<dbReference type="RefSeq" id="WP_282540171.1">
    <property type="nucleotide sequence ID" value="NZ_JASCIS010000099.1"/>
</dbReference>
<proteinExistence type="predicted"/>
<keyword evidence="3" id="KW-1185">Reference proteome</keyword>
<dbReference type="Proteomes" id="UP001237105">
    <property type="component" value="Unassembled WGS sequence"/>
</dbReference>
<reference evidence="2 3" key="1">
    <citation type="submission" date="2023-05" db="EMBL/GenBank/DDBJ databases">
        <title>Draft genome sequence of Streptomyces sp. B-S-A12 isolated from a cave soil in Thailand.</title>
        <authorList>
            <person name="Chamroensaksri N."/>
            <person name="Muangham S."/>
        </authorList>
    </citation>
    <scope>NUCLEOTIDE SEQUENCE [LARGE SCALE GENOMIC DNA]</scope>
    <source>
        <strain evidence="2 3">B-S-A12</strain>
    </source>
</reference>
<feature type="compositionally biased region" description="Basic and acidic residues" evidence="1">
    <location>
        <begin position="505"/>
        <end position="517"/>
    </location>
</feature>
<gene>
    <name evidence="2" type="ORF">QIT00_38565</name>
</gene>
<accession>A0ABT6T8Y4</accession>
<sequence>MYRWSPLNDRQLSLLTRIGEGTDPVTSASPELTLTARALKERGLITMPKHSGKWQAEITDDGRFYLAHGHHPDRPEPTPRKKKLVTGEPKPKLEPKPKSEAPPRQRTTPRPDAKPAPTRPAKPRRRSAAEIGAALIAEVQQADRFLRIPDPSAEERASYRRAFDAARQCAPEGYHLKYSGRAKGDFFLGLLRVTGEDDTEWNRIRLARSRVITDVEDVIAAVTADHSAFEISDEVLPRVLSLLRLLAEQALARHGEMKVSKKRRQPRPLITVHGRTYEISFKERQKQVRYVPKQSGRRTYDWQRVTPAHRFEPSGELELHVGQGSRYGNHYGWEKRWADTAKEPLEAQIVSVFRALKARAEAQEKGRLAWEAEQQRLAEERERQDQERRRREAEEQEERRRREAEEKERTRREWEAAVSVATIKATDAMRVDRFSTALAQWRAAGEMRAFCAALDEAASATDDRHEAGRLREWSQWGKAEADRLDPAVADKGLTSHSLHAEPTGDELRPFLDGWHPHRPEKKKPPRKEAPEAETKPPKPEPEPERWRSFTDERLDQGWRYGRRGRAQWWRR</sequence>
<comment type="caution">
    <text evidence="2">The sequence shown here is derived from an EMBL/GenBank/DDBJ whole genome shotgun (WGS) entry which is preliminary data.</text>
</comment>